<comment type="subcellular location">
    <subcellularLocation>
        <location evidence="1">Peroxisome</location>
    </subcellularLocation>
</comment>
<dbReference type="Pfam" id="PF13193">
    <property type="entry name" value="AMP-binding_C"/>
    <property type="match status" value="1"/>
</dbReference>
<dbReference type="SUPFAM" id="SSF56801">
    <property type="entry name" value="Acetyl-CoA synthetase-like"/>
    <property type="match status" value="1"/>
</dbReference>
<feature type="domain" description="AMP-binding enzyme C-terminal" evidence="6">
    <location>
        <begin position="560"/>
        <end position="637"/>
    </location>
</feature>
<dbReference type="Gene3D" id="3.30.300.30">
    <property type="match status" value="1"/>
</dbReference>
<dbReference type="FunFam" id="3.30.300.30:FF:000007">
    <property type="entry name" value="4-coumarate--CoA ligase 2"/>
    <property type="match status" value="1"/>
</dbReference>
<keyword evidence="3" id="KW-0576">Peroxisome</keyword>
<dbReference type="PROSITE" id="PS00455">
    <property type="entry name" value="AMP_BINDING"/>
    <property type="match status" value="1"/>
</dbReference>
<dbReference type="InterPro" id="IPR042099">
    <property type="entry name" value="ANL_N_sf"/>
</dbReference>
<accession>A0A914XED9</accession>
<dbReference type="InterPro" id="IPR020845">
    <property type="entry name" value="AMP-binding_CS"/>
</dbReference>
<feature type="domain" description="AMP-dependent synthetase/ligase" evidence="5">
    <location>
        <begin position="299"/>
        <end position="509"/>
    </location>
</feature>
<evidence type="ECO:0000256" key="2">
    <source>
        <dbReference type="ARBA" id="ARBA00006432"/>
    </source>
</evidence>
<feature type="region of interest" description="Disordered" evidence="4">
    <location>
        <begin position="708"/>
        <end position="769"/>
    </location>
</feature>
<proteinExistence type="inferred from homology"/>
<evidence type="ECO:0000256" key="3">
    <source>
        <dbReference type="ARBA" id="ARBA00023140"/>
    </source>
</evidence>
<dbReference type="PANTHER" id="PTHR24096">
    <property type="entry name" value="LONG-CHAIN-FATTY-ACID--COA LIGASE"/>
    <property type="match status" value="1"/>
</dbReference>
<evidence type="ECO:0000259" key="5">
    <source>
        <dbReference type="Pfam" id="PF00501"/>
    </source>
</evidence>
<dbReference type="Proteomes" id="UP000887566">
    <property type="component" value="Unplaced"/>
</dbReference>
<name>A0A914XED9_9BILA</name>
<feature type="domain" description="AMP-dependent synthetase/ligase" evidence="5">
    <location>
        <begin position="30"/>
        <end position="136"/>
    </location>
</feature>
<feature type="compositionally biased region" description="Polar residues" evidence="4">
    <location>
        <begin position="245"/>
        <end position="257"/>
    </location>
</feature>
<sequence>MEVQSPFQIVWEKTDRDTKFPEFLLQRIVKYGSNLAMVDTETGKQWRYNDLRHWTDNCVQRLREIGVTPTSRVSIVSANCPEVLIVHFACGIIGSACACLDSVATIDELWHQVDLAEATHCITQPQLQAKVEEVKKKAIMRGGGRIRTVKLLSEVVSDTPLCPPTSVREQSILRQKLELKSRSSMPDILKSKQYSPMNGTKLPIDQRMGSTSVSEEGLLDQEAPPYISPAASDATYIKTNHALSTTSIPSSDKTTTPVKDEPSIEEKGGQRLRRESKQLGSRDLTTAAGRQLENGSAFNYNYLIFFSSGTTGLPKPVEVSHKSLLVNLQQISMAHFGPPAIKDRMLQTLVLHHMYGTLVAYYCLYNGSTLFTMPKYSAETMLQAIHQLKITHIHLVPHMVSALANALVDNSTLSSLKSLTCSAAPLDISIAELCKERLTLTDFRQLYGMLELSGVSTWSHSACSKIGSVGVPLPGMLFKVVNTETRQLCWPMEVGELRIKGPQILLQYYKNPKATAEMIDSAGFIRTGDAAYYDEEGYFYIVDRIKDIIKYKGTQVSPSEVESVLRLHPGVDDCAVVGRPDHVAGEVPAAFVVRNVAHPLLASAEIRQYVAGRISTFKELRGGVFFISEIPRSTTGKVLRRQLKQYWDRERGAQAVKEANARAIARSTTGKVLRRQLKQYWDRERGAQAVKEANARAIARKQQTIQALASNGTEKGRTAKTVQSVSSASGKESKTKATAPPARKTTTRLDARSLQTGRPAARGGPSKKL</sequence>
<reference evidence="8" key="1">
    <citation type="submission" date="2022-11" db="UniProtKB">
        <authorList>
            <consortium name="WormBaseParasite"/>
        </authorList>
    </citation>
    <scope>IDENTIFICATION</scope>
</reference>
<dbReference type="Pfam" id="PF00501">
    <property type="entry name" value="AMP-binding"/>
    <property type="match status" value="2"/>
</dbReference>
<keyword evidence="7" id="KW-1185">Reference proteome</keyword>
<evidence type="ECO:0000313" key="7">
    <source>
        <dbReference type="Proteomes" id="UP000887566"/>
    </source>
</evidence>
<dbReference type="InterPro" id="IPR045851">
    <property type="entry name" value="AMP-bd_C_sf"/>
</dbReference>
<evidence type="ECO:0000256" key="1">
    <source>
        <dbReference type="ARBA" id="ARBA00004275"/>
    </source>
</evidence>
<feature type="region of interest" description="Disordered" evidence="4">
    <location>
        <begin position="245"/>
        <end position="284"/>
    </location>
</feature>
<feature type="compositionally biased region" description="Basic and acidic residues" evidence="4">
    <location>
        <begin position="258"/>
        <end position="277"/>
    </location>
</feature>
<evidence type="ECO:0000259" key="6">
    <source>
        <dbReference type="Pfam" id="PF13193"/>
    </source>
</evidence>
<dbReference type="WBParaSite" id="PSAMB.scaffold787size41389.g8690.t1">
    <property type="protein sequence ID" value="PSAMB.scaffold787size41389.g8690.t1"/>
    <property type="gene ID" value="PSAMB.scaffold787size41389.g8690"/>
</dbReference>
<dbReference type="Gene3D" id="3.40.50.12780">
    <property type="entry name" value="N-terminal domain of ligase-like"/>
    <property type="match status" value="2"/>
</dbReference>
<dbReference type="AlphaFoldDB" id="A0A914XED9"/>
<comment type="similarity">
    <text evidence="2">Belongs to the ATP-dependent AMP-binding enzyme family.</text>
</comment>
<evidence type="ECO:0000256" key="4">
    <source>
        <dbReference type="SAM" id="MobiDB-lite"/>
    </source>
</evidence>
<feature type="compositionally biased region" description="Polar residues" evidence="4">
    <location>
        <begin position="720"/>
        <end position="730"/>
    </location>
</feature>
<dbReference type="GO" id="GO:0005777">
    <property type="term" value="C:peroxisome"/>
    <property type="evidence" value="ECO:0007669"/>
    <property type="project" value="UniProtKB-SubCell"/>
</dbReference>
<dbReference type="InterPro" id="IPR025110">
    <property type="entry name" value="AMP-bd_C"/>
</dbReference>
<dbReference type="PANTHER" id="PTHR24096:SF168">
    <property type="entry name" value="AMP-BINDING DOMAIN-CONTAINING PROTEIN"/>
    <property type="match status" value="1"/>
</dbReference>
<organism evidence="7 8">
    <name type="scientific">Plectus sambesii</name>
    <dbReference type="NCBI Taxonomy" id="2011161"/>
    <lineage>
        <taxon>Eukaryota</taxon>
        <taxon>Metazoa</taxon>
        <taxon>Ecdysozoa</taxon>
        <taxon>Nematoda</taxon>
        <taxon>Chromadorea</taxon>
        <taxon>Plectida</taxon>
        <taxon>Plectina</taxon>
        <taxon>Plectoidea</taxon>
        <taxon>Plectidae</taxon>
        <taxon>Plectus</taxon>
    </lineage>
</organism>
<dbReference type="InterPro" id="IPR000873">
    <property type="entry name" value="AMP-dep_synth/lig_dom"/>
</dbReference>
<protein>
    <submittedName>
        <fullName evidence="8">Uncharacterized protein</fullName>
    </submittedName>
</protein>
<evidence type="ECO:0000313" key="8">
    <source>
        <dbReference type="WBParaSite" id="PSAMB.scaffold787size41389.g8690.t1"/>
    </source>
</evidence>
<dbReference type="GO" id="GO:0016405">
    <property type="term" value="F:CoA-ligase activity"/>
    <property type="evidence" value="ECO:0007669"/>
    <property type="project" value="TreeGrafter"/>
</dbReference>